<keyword evidence="2" id="KW-1185">Reference proteome</keyword>
<sequence>MTDAPIYPVLLGPIRIETKWTKDHLLVRFFPDEWSIDKFEDKPAEAELSAVDAYWTAIWRAAGNAAAEQTAWHELTSRIAIGRAGWLISEHPPANPGDRPTAPADTAVLVVTSAAALPAADRQPTVNYWTAIWQAKGDRQKILAADLALFTAVGGRADAIRKRRPLGLDSITDDTAVLVAFLVFPVRPAELAKASWTKKAQARLLPDKFLVLGWENGEEVINKVGEPITGDLAVSPDPELPRAEQLEIDKTSGALRVPEDLQWLTNFEVAVRKGMGVKIDRTPKVTKGVSRLIVIGLRTKNGPAGSAQELADLISRQHRSTDGFVLLPQGTPTNNTEQAPAGQAKREAAETSLRTAFGLPEAVGDWKTKTDGEWFTELLGIDPAGLTGVPNFDGRDQAEARAANLALWPATWGSYLQTTLADAVPATVVEETRTFFTRYVSGRGAIPAFKVGRQPYGVLPTTVFSKLAWAANPHRTGLHAMLQTMAGDWTAAATANVKTVNSPGDRHQVLLDILALHPASAEFHQRYANSVDDLFNRRNLGNQGQLVVDRLRDTVLLEPPIRALFERLGHAGLNPDILRRLFVGEQFPLLGPLVTEGPLSEKDPIGPENYLAWLAANVRTDLDRIRREDGLVKKPAALLYLLLRHAVLLGWEEAARLLYAATGREPLPTADPAFVHVDANLASASRFRLLYSKDSAITSDPNRYVVDYIPTALTDGKPATARLAEQAAALDVLADLPTARLERLLAEHLDTATYRLDAWRLGLVNERLEEVRATGARGVHLGAYGWLDEVRPRKDAPTEKTDLTGKLKEIFQPAGSTPLLLEKGNGGYIHAPSPSHATTAAVLRAGYLANAAEETPTVFAVNLSSERVRVALSLLDGLRQGQSPGALLGYRFERALHDRYDGVPRVELDKYIDPLRSWFPLRSGKIDETSPVPGTAVEVVEARNVIDGLKLIQHVARPGRDPLQYPFGLPGLPPAGPDETKAIADAVDDLFDVHDAIGDLIVAEGTHQTLLGNTERAAATLDAVSKEGFPPEPAVVQSPRSGVSLTHRLAVRLTSGLSPNHGSTLFRGNGPRAKAEPAVNAWVAKMLPSQQDVVVVVSWREHGRPEPVKRTITQYDLELQPIDLFWALRPEDEAAMTDLDDRIAGVVAKLYRPRPDSELKIEYTTRVEDKVTFFELSPLVDALRTLLTTARPLRTTDLVPGAGSSTIDRTADLVVSLDKDRPLAVRDAMTEFLDQVKDLVGDLGSLFPADPAEPLRAEILEEVDALLAKHADLIVTAGSFGMVRSGWGELTAWRRGLFTDLLVAADVAADRLGATLGVADQLLHDYDQLPSGTPDEDRFRLLQQIENLLVTVPMKERPRTPRLYRLQLTIKRDEFNDKVEELAGIAASRETTVSGLYADIAAIELADVDPVGLDLTPYGDRVVAFVADLFERTKKLKTDLELRLANVVPILKAYDDAVLAPDRVEAGIDALKALLGEDVLVVPEFTPPSALADEWRKARNDSSRLVSHLARDYPVEDWLHGMARVREKPRLWEQVITLSDVLRKPKLLDLILPEERPLIPVQFPYRREDPWLALEFPPAFEINEDRLLFTAHYDDDPLLGRASQCGLLLDEWTEVLPATEETTGLAFHYDRPDSEPPQAMLLVVPPAQEALSVADLVAAINDTYDLAKSRAVEPVHLDGTAYAHLLPATVLSAADPAATIGTDLGTNNVRWRTDG</sequence>
<reference evidence="2" key="1">
    <citation type="journal article" date="2019" name="Int. J. Syst. Evol. Microbiol.">
        <title>The Global Catalogue of Microorganisms (GCM) 10K type strain sequencing project: providing services to taxonomists for standard genome sequencing and annotation.</title>
        <authorList>
            <consortium name="The Broad Institute Genomics Platform"/>
            <consortium name="The Broad Institute Genome Sequencing Center for Infectious Disease"/>
            <person name="Wu L."/>
            <person name="Ma J."/>
        </authorList>
    </citation>
    <scope>NUCLEOTIDE SEQUENCE [LARGE SCALE GENOMIC DNA]</scope>
    <source>
        <strain evidence="2">JCM 14307</strain>
    </source>
</reference>
<organism evidence="1 2">
    <name type="scientific">Kribbella yunnanensis</name>
    <dbReference type="NCBI Taxonomy" id="190194"/>
    <lineage>
        <taxon>Bacteria</taxon>
        <taxon>Bacillati</taxon>
        <taxon>Actinomycetota</taxon>
        <taxon>Actinomycetes</taxon>
        <taxon>Propionibacteriales</taxon>
        <taxon>Kribbellaceae</taxon>
        <taxon>Kribbella</taxon>
    </lineage>
</organism>
<accession>A0ABP4S3B7</accession>
<evidence type="ECO:0000313" key="2">
    <source>
        <dbReference type="Proteomes" id="UP001500280"/>
    </source>
</evidence>
<evidence type="ECO:0000313" key="1">
    <source>
        <dbReference type="EMBL" id="GAA1663701.1"/>
    </source>
</evidence>
<comment type="caution">
    <text evidence="1">The sequence shown here is derived from an EMBL/GenBank/DDBJ whole genome shotgun (WGS) entry which is preliminary data.</text>
</comment>
<dbReference type="Proteomes" id="UP001500280">
    <property type="component" value="Unassembled WGS sequence"/>
</dbReference>
<dbReference type="RefSeq" id="WP_344144007.1">
    <property type="nucleotide sequence ID" value="NZ_BAAANF010000001.1"/>
</dbReference>
<name>A0ABP4S3B7_9ACTN</name>
<dbReference type="EMBL" id="BAAANF010000001">
    <property type="protein sequence ID" value="GAA1663701.1"/>
    <property type="molecule type" value="Genomic_DNA"/>
</dbReference>
<protein>
    <submittedName>
        <fullName evidence="1">Uncharacterized protein</fullName>
    </submittedName>
</protein>
<proteinExistence type="predicted"/>
<gene>
    <name evidence="1" type="ORF">GCM10009745_01680</name>
</gene>